<protein>
    <submittedName>
        <fullName evidence="1">Uncharacterized protein</fullName>
    </submittedName>
</protein>
<reference evidence="1" key="1">
    <citation type="journal article" date="2020" name="Stud. Mycol.">
        <title>101 Dothideomycetes genomes: a test case for predicting lifestyles and emergence of pathogens.</title>
        <authorList>
            <person name="Haridas S."/>
            <person name="Albert R."/>
            <person name="Binder M."/>
            <person name="Bloem J."/>
            <person name="Labutti K."/>
            <person name="Salamov A."/>
            <person name="Andreopoulos B."/>
            <person name="Baker S."/>
            <person name="Barry K."/>
            <person name="Bills G."/>
            <person name="Bluhm B."/>
            <person name="Cannon C."/>
            <person name="Castanera R."/>
            <person name="Culley D."/>
            <person name="Daum C."/>
            <person name="Ezra D."/>
            <person name="Gonzalez J."/>
            <person name="Henrissat B."/>
            <person name="Kuo A."/>
            <person name="Liang C."/>
            <person name="Lipzen A."/>
            <person name="Lutzoni F."/>
            <person name="Magnuson J."/>
            <person name="Mondo S."/>
            <person name="Nolan M."/>
            <person name="Ohm R."/>
            <person name="Pangilinan J."/>
            <person name="Park H.-J."/>
            <person name="Ramirez L."/>
            <person name="Alfaro M."/>
            <person name="Sun H."/>
            <person name="Tritt A."/>
            <person name="Yoshinaga Y."/>
            <person name="Zwiers L.-H."/>
            <person name="Turgeon B."/>
            <person name="Goodwin S."/>
            <person name="Spatafora J."/>
            <person name="Crous P."/>
            <person name="Grigoriev I."/>
        </authorList>
    </citation>
    <scope>NUCLEOTIDE SEQUENCE</scope>
    <source>
        <strain evidence="1">CBS 627.86</strain>
    </source>
</reference>
<dbReference type="OrthoDB" id="2963168at2759"/>
<dbReference type="EMBL" id="ML977334">
    <property type="protein sequence ID" value="KAF2111588.1"/>
    <property type="molecule type" value="Genomic_DNA"/>
</dbReference>
<dbReference type="Proteomes" id="UP000799770">
    <property type="component" value="Unassembled WGS sequence"/>
</dbReference>
<name>A0A6A5YZM8_9PLEO</name>
<accession>A0A6A5YZM8</accession>
<proteinExistence type="predicted"/>
<sequence>MEKLRHETCVAKNGKTIESIVRRNIKLKILNPTAVARGAVLRALSKSDGPERFSQCSYGLSLKEPYMPEEYEAHRNATAKIDDDDGCWYVERTIDWKINKGSQVPNGHEIKFLVRQTFAHRRRKLGCTVDLYVSDKEHKSHYPLKHASNKGTELARKISLDWTILKKSKRFQPEMPLEDSVYKGQANRMYWAVYYDVVLILEGRNPRYEARWPSSPDLRAGEEQQVYEQGQICVAAAFKPGIE</sequence>
<organism evidence="1 2">
    <name type="scientific">Lophiotrema nucula</name>
    <dbReference type="NCBI Taxonomy" id="690887"/>
    <lineage>
        <taxon>Eukaryota</taxon>
        <taxon>Fungi</taxon>
        <taxon>Dikarya</taxon>
        <taxon>Ascomycota</taxon>
        <taxon>Pezizomycotina</taxon>
        <taxon>Dothideomycetes</taxon>
        <taxon>Pleosporomycetidae</taxon>
        <taxon>Pleosporales</taxon>
        <taxon>Lophiotremataceae</taxon>
        <taxon>Lophiotrema</taxon>
    </lineage>
</organism>
<dbReference type="AlphaFoldDB" id="A0A6A5YZM8"/>
<dbReference type="PANTHER" id="PTHR42749">
    <property type="entry name" value="CELL SHAPE-DETERMINING PROTEIN MREB"/>
    <property type="match status" value="1"/>
</dbReference>
<keyword evidence="2" id="KW-1185">Reference proteome</keyword>
<evidence type="ECO:0000313" key="1">
    <source>
        <dbReference type="EMBL" id="KAF2111588.1"/>
    </source>
</evidence>
<evidence type="ECO:0000313" key="2">
    <source>
        <dbReference type="Proteomes" id="UP000799770"/>
    </source>
</evidence>
<gene>
    <name evidence="1" type="ORF">BDV96DRAFT_634844</name>
</gene>
<dbReference type="PANTHER" id="PTHR42749:SF8">
    <property type="entry name" value="HSP70 FAMILY PROTEIN (AFU_ORTHOLOGUE AFUA_3G13740)"/>
    <property type="match status" value="1"/>
</dbReference>